<reference evidence="1" key="1">
    <citation type="journal article" date="2019" name="PLoS Negl. Trop. Dis.">
        <title>Revisiting the worldwide diversity of Leptospira species in the environment.</title>
        <authorList>
            <person name="Vincent A.T."/>
            <person name="Schiettekatte O."/>
            <person name="Bourhy P."/>
            <person name="Veyrier F.J."/>
            <person name="Picardeau M."/>
        </authorList>
    </citation>
    <scope>NUCLEOTIDE SEQUENCE [LARGE SCALE GENOMIC DNA]</scope>
    <source>
        <strain evidence="1">201800301</strain>
    </source>
</reference>
<dbReference type="OrthoDB" id="9939264at2"/>
<dbReference type="EMBL" id="RQEY01000012">
    <property type="protein sequence ID" value="TGK41175.1"/>
    <property type="molecule type" value="Genomic_DNA"/>
</dbReference>
<sequence length="266" mass="30802">MNYSKLTGPVIVFSVFLNVNCFFIAQNEIRFLKTDPETKIIHEITDHSIQNVFTYSKPLLLDHSQEYLTVFATKYPRQTDGFGSNSGRNFNNSSLLELNTSSYGRYFTEIEVDSKYVKICKIKTTDCRFVESAGEIIKSIYLSRLEFNTEYDSNNLKIVNFSLIQIESSVDKSFDIRYDFFLSDLNKKYIRLIPTESSFADFEYNIETNNLFITVLYDSNKDGKFSTDIDRSAVLKVNVNHPSIGVEIINKSEIQRIFQLDKKNTN</sequence>
<dbReference type="AlphaFoldDB" id="A0A4R9H6T9"/>
<protein>
    <submittedName>
        <fullName evidence="1">Uncharacterized protein</fullName>
    </submittedName>
</protein>
<keyword evidence="2" id="KW-1185">Reference proteome</keyword>
<name>A0A4R9H6T9_9LEPT</name>
<evidence type="ECO:0000313" key="1">
    <source>
        <dbReference type="EMBL" id="TGK41175.1"/>
    </source>
</evidence>
<proteinExistence type="predicted"/>
<evidence type="ECO:0000313" key="2">
    <source>
        <dbReference type="Proteomes" id="UP000298097"/>
    </source>
</evidence>
<dbReference type="RefSeq" id="WP_135773427.1">
    <property type="nucleotide sequence ID" value="NZ_RQEY01000012.1"/>
</dbReference>
<dbReference type="Proteomes" id="UP000298097">
    <property type="component" value="Unassembled WGS sequence"/>
</dbReference>
<comment type="caution">
    <text evidence="1">The sequence shown here is derived from an EMBL/GenBank/DDBJ whole genome shotgun (WGS) entry which is preliminary data.</text>
</comment>
<organism evidence="1 2">
    <name type="scientific">Leptospira andrefontaineae</name>
    <dbReference type="NCBI Taxonomy" id="2484976"/>
    <lineage>
        <taxon>Bacteria</taxon>
        <taxon>Pseudomonadati</taxon>
        <taxon>Spirochaetota</taxon>
        <taxon>Spirochaetia</taxon>
        <taxon>Leptospirales</taxon>
        <taxon>Leptospiraceae</taxon>
        <taxon>Leptospira</taxon>
    </lineage>
</organism>
<accession>A0A4R9H6T9</accession>
<gene>
    <name evidence="1" type="ORF">EHO65_07010</name>
</gene>